<proteinExistence type="inferred from homology"/>
<evidence type="ECO:0000256" key="2">
    <source>
        <dbReference type="ARBA" id="ARBA00022692"/>
    </source>
</evidence>
<dbReference type="FunFam" id="2.60.40.10:FF:000373">
    <property type="entry name" value="fibronectin type-III domain-containing protein 3A isoform X1"/>
    <property type="match status" value="1"/>
</dbReference>
<gene>
    <name evidence="10" type="primary">Fndc3a_1</name>
    <name evidence="10" type="ORF">TURVEL_R11575</name>
</gene>
<dbReference type="FunFam" id="2.60.40.10:FF:000366">
    <property type="entry name" value="fibronectin type-III domain-containing protein 3A isoform X1"/>
    <property type="match status" value="1"/>
</dbReference>
<organism evidence="10 11">
    <name type="scientific">Turnix velox</name>
    <name type="common">Little buttonquail</name>
    <dbReference type="NCBI Taxonomy" id="2529409"/>
    <lineage>
        <taxon>Eukaryota</taxon>
        <taxon>Metazoa</taxon>
        <taxon>Chordata</taxon>
        <taxon>Craniata</taxon>
        <taxon>Vertebrata</taxon>
        <taxon>Euteleostomi</taxon>
        <taxon>Archelosauria</taxon>
        <taxon>Archosauria</taxon>
        <taxon>Dinosauria</taxon>
        <taxon>Saurischia</taxon>
        <taxon>Theropoda</taxon>
        <taxon>Coelurosauria</taxon>
        <taxon>Aves</taxon>
        <taxon>Neognathae</taxon>
        <taxon>Neoaves</taxon>
        <taxon>Charadriiformes</taxon>
        <taxon>Turnicidae</taxon>
        <taxon>Turnix</taxon>
    </lineage>
</organism>
<evidence type="ECO:0000256" key="5">
    <source>
        <dbReference type="ARBA" id="ARBA00023136"/>
    </source>
</evidence>
<dbReference type="InterPro" id="IPR050617">
    <property type="entry name" value="E3_ligase_FN3/SPRY"/>
</dbReference>
<name>A0A7L3LXY7_9CHAR</name>
<feature type="compositionally biased region" description="Basic and acidic residues" evidence="7">
    <location>
        <begin position="540"/>
        <end position="549"/>
    </location>
</feature>
<comment type="subcellular location">
    <subcellularLocation>
        <location evidence="1">Membrane</location>
        <topology evidence="1">Single-pass membrane protein</topology>
    </subcellularLocation>
</comment>
<protein>
    <submittedName>
        <fullName evidence="10">FND3A protein</fullName>
    </submittedName>
</protein>
<dbReference type="EMBL" id="VZTY01033745">
    <property type="protein sequence ID" value="NXU59026.1"/>
    <property type="molecule type" value="Genomic_DNA"/>
</dbReference>
<evidence type="ECO:0000313" key="10">
    <source>
        <dbReference type="EMBL" id="NXU59026.1"/>
    </source>
</evidence>
<feature type="domain" description="Fibronectin type-III" evidence="9">
    <location>
        <begin position="647"/>
        <end position="743"/>
    </location>
</feature>
<feature type="domain" description="Fibronectin type-III" evidence="9">
    <location>
        <begin position="1034"/>
        <end position="1132"/>
    </location>
</feature>
<dbReference type="PANTHER" id="PTHR24099">
    <property type="entry name" value="E3 UBIQUITIN-PROTEIN LIGASE TRIM36-RELATED"/>
    <property type="match status" value="1"/>
</dbReference>
<dbReference type="Proteomes" id="UP000582182">
    <property type="component" value="Unassembled WGS sequence"/>
</dbReference>
<sequence length="1183" mass="129551">MMADQPPPLEATPLLNEVPLLPHMVNGDSIQQASKSIVILVQVNPGETFTITTEDGHVQCIPGPAQVPMMSPNGSMPPIFVPPGYISQVVEENGVRKVVVLPHSAEFHPSMHPPPPPPPHVPHYMHHHHALLPHPPHHVYPPVPGTGELPPQFIHQHPPPHVSPFFLEPRTHGRTNFIQRDERSLKMQEHLKKRLKDRQASGHTNNKLNSPPSSPHKVVNSSNATIQNGNGKGQQGVGGPLKQKQIGKTKGSPDAEMGGRLVSEIQARSAVLSWNLPVSSQNGESHSHSPAAFTFEVAISNSGKNGKFKSVYVGEGLTITLPDLRPATDYHARVSATSSSIKESISELVSFTTESCEPDSPAAPKLINRTKNSLSLQWKSSNDNGSKITNFLLEWDEGKNGPFKECYYGHLKQYKLTKLSPSTKYSLRLAAKNDIGMSGFSETVTYYTAGIVPPAPSPPVLVDAGVTWLSVKWSPPSGVSSDDSLTYILDMEEEGSGYGFQPQYNGDELSCTLRNLRRSTLYKFRLFAYNSEGKSSPSEVVEHSTHPDKPGPPSKPSVKGKIHSHSMKVTWEPPKDNGGAEISKYFLEISEASFGNKWDTVYSGSQREHVCDHLKPGTSYRLRVYCVSKGGESQASDVTTVTTSAVPPGPCSAPCLAGKAKPKEITLQWAPPSVDGGAEITEYILEMANSEEEEHRQVYQGPASEYVVNNLLPGRTYSFWIRAANKVGFGPSSDKAEISTAPGPPDQCCKPLVACKSATCVVVSWESPANNGAEISEYRLEWGQAEGSMHIIYTGPCQSYEVKGLTPATSYYCRVQAVNVAGVGLFGETSLVTTPASVPAAVSVLHLLEEDQMETSLPLSTCLAIQWEEPCCHGAEITGYNIEYGEKQLVSVGKSTSHVLENLLPDTLYRIRIQAINSFGVGPFSHSIKAKTKPLPPDPPHLECVVFSYQSLKLKWGEGPSRALIPNPTQFNLQMEDRFGRFVTVYNGPCHTYKVQRLSESTTYYFKIQAYNDAGEGEFSEVYAFTTTKSPPASLKAPKANQLEENTFEITWEPLQPMKGDSIVYILQLAAGREFDQQVFKGPETSFRLTNLQTNCEYRIRVCAGRQSQDSTGSQELFGPYSPSTVFSSHKQELGPACADVTTELAETKKTLREERFIAIVLLCGFAVVAILFAVVIQYFVIK</sequence>
<accession>A0A7L3LXY7</accession>
<dbReference type="PANTHER" id="PTHR24099:SF14">
    <property type="entry name" value="FIBRONECTIN TYPE III DOMAIN CONTAINING 3C2-RELATED"/>
    <property type="match status" value="1"/>
</dbReference>
<evidence type="ECO:0000256" key="4">
    <source>
        <dbReference type="ARBA" id="ARBA00022989"/>
    </source>
</evidence>
<feature type="compositionally biased region" description="Gly residues" evidence="7">
    <location>
        <begin position="230"/>
        <end position="239"/>
    </location>
</feature>
<feature type="region of interest" description="Disordered" evidence="7">
    <location>
        <begin position="534"/>
        <end position="574"/>
    </location>
</feature>
<feature type="transmembrane region" description="Helical" evidence="8">
    <location>
        <begin position="1157"/>
        <end position="1182"/>
    </location>
</feature>
<dbReference type="AlphaFoldDB" id="A0A7L3LXY7"/>
<keyword evidence="2 8" id="KW-0812">Transmembrane</keyword>
<evidence type="ECO:0000256" key="7">
    <source>
        <dbReference type="SAM" id="MobiDB-lite"/>
    </source>
</evidence>
<keyword evidence="11" id="KW-1185">Reference proteome</keyword>
<comment type="similarity">
    <text evidence="6">Belongs to the FNDC3 family.</text>
</comment>
<dbReference type="OrthoDB" id="443915at2759"/>
<dbReference type="InterPro" id="IPR003961">
    <property type="entry name" value="FN3_dom"/>
</dbReference>
<dbReference type="PRINTS" id="PR00014">
    <property type="entry name" value="FNTYPEIII"/>
</dbReference>
<evidence type="ECO:0000313" key="11">
    <source>
        <dbReference type="Proteomes" id="UP000582182"/>
    </source>
</evidence>
<dbReference type="FunFam" id="2.60.40.10:FF:000180">
    <property type="entry name" value="Fibronectin type III domain containing 3A"/>
    <property type="match status" value="1"/>
</dbReference>
<reference evidence="10 11" key="1">
    <citation type="submission" date="2019-09" db="EMBL/GenBank/DDBJ databases">
        <title>Bird 10,000 Genomes (B10K) Project - Family phase.</title>
        <authorList>
            <person name="Zhang G."/>
        </authorList>
    </citation>
    <scope>NUCLEOTIDE SEQUENCE [LARGE SCALE GENOMIC DNA]</scope>
    <source>
        <strain evidence="10">B10K-DU-029-46</strain>
    </source>
</reference>
<feature type="domain" description="Fibronectin type-III" evidence="9">
    <location>
        <begin position="360"/>
        <end position="451"/>
    </location>
</feature>
<evidence type="ECO:0000259" key="9">
    <source>
        <dbReference type="PROSITE" id="PS50853"/>
    </source>
</evidence>
<evidence type="ECO:0000256" key="1">
    <source>
        <dbReference type="ARBA" id="ARBA00004167"/>
    </source>
</evidence>
<feature type="domain" description="Fibronectin type-III" evidence="9">
    <location>
        <begin position="455"/>
        <end position="548"/>
    </location>
</feature>
<feature type="compositionally biased region" description="Polar residues" evidence="7">
    <location>
        <begin position="201"/>
        <end position="211"/>
    </location>
</feature>
<evidence type="ECO:0000256" key="8">
    <source>
        <dbReference type="SAM" id="Phobius"/>
    </source>
</evidence>
<dbReference type="CDD" id="cd00063">
    <property type="entry name" value="FN3"/>
    <property type="match status" value="9"/>
</dbReference>
<evidence type="ECO:0000256" key="3">
    <source>
        <dbReference type="ARBA" id="ARBA00022737"/>
    </source>
</evidence>
<feature type="domain" description="Fibronectin type-III" evidence="9">
    <location>
        <begin position="744"/>
        <end position="837"/>
    </location>
</feature>
<dbReference type="GO" id="GO:0016020">
    <property type="term" value="C:membrane"/>
    <property type="evidence" value="ECO:0007669"/>
    <property type="project" value="UniProtKB-SubCell"/>
</dbReference>
<feature type="non-terminal residue" evidence="10">
    <location>
        <position position="1183"/>
    </location>
</feature>
<feature type="domain" description="Fibronectin type-III" evidence="9">
    <location>
        <begin position="255"/>
        <end position="356"/>
    </location>
</feature>
<feature type="domain" description="Fibronectin type-III" evidence="9">
    <location>
        <begin position="936"/>
        <end position="1031"/>
    </location>
</feature>
<evidence type="ECO:0000256" key="6">
    <source>
        <dbReference type="ARBA" id="ARBA00038207"/>
    </source>
</evidence>
<dbReference type="SUPFAM" id="SSF49265">
    <property type="entry name" value="Fibronectin type III"/>
    <property type="match status" value="6"/>
</dbReference>
<dbReference type="Pfam" id="PF00041">
    <property type="entry name" value="fn3"/>
    <property type="match status" value="7"/>
</dbReference>
<dbReference type="SMART" id="SM00060">
    <property type="entry name" value="FN3"/>
    <property type="match status" value="9"/>
</dbReference>
<keyword evidence="5 8" id="KW-0472">Membrane</keyword>
<feature type="non-terminal residue" evidence="10">
    <location>
        <position position="1"/>
    </location>
</feature>
<feature type="region of interest" description="Disordered" evidence="7">
    <location>
        <begin position="190"/>
        <end position="257"/>
    </location>
</feature>
<keyword evidence="3" id="KW-0677">Repeat</keyword>
<comment type="caution">
    <text evidence="10">The sequence shown here is derived from an EMBL/GenBank/DDBJ whole genome shotgun (WGS) entry which is preliminary data.</text>
</comment>
<feature type="domain" description="Fibronectin type-III" evidence="9">
    <location>
        <begin position="848"/>
        <end position="935"/>
    </location>
</feature>
<keyword evidence="4 8" id="KW-1133">Transmembrane helix</keyword>
<dbReference type="InterPro" id="IPR036116">
    <property type="entry name" value="FN3_sf"/>
</dbReference>
<feature type="domain" description="Fibronectin type-III" evidence="9">
    <location>
        <begin position="552"/>
        <end position="646"/>
    </location>
</feature>
<dbReference type="PROSITE" id="PS50853">
    <property type="entry name" value="FN3"/>
    <property type="match status" value="9"/>
</dbReference>
<dbReference type="InterPro" id="IPR013783">
    <property type="entry name" value="Ig-like_fold"/>
</dbReference>
<dbReference type="Gene3D" id="2.60.40.10">
    <property type="entry name" value="Immunoglobulins"/>
    <property type="match status" value="9"/>
</dbReference>
<dbReference type="FunFam" id="2.60.40.10:FF:001846">
    <property type="entry name" value="Uncharacterized protein, isoform E"/>
    <property type="match status" value="1"/>
</dbReference>